<dbReference type="EMBL" id="VSRR010000194">
    <property type="protein sequence ID" value="MPC12039.1"/>
    <property type="molecule type" value="Genomic_DNA"/>
</dbReference>
<keyword evidence="3" id="KW-1185">Reference proteome</keyword>
<dbReference type="Proteomes" id="UP000324222">
    <property type="component" value="Unassembled WGS sequence"/>
</dbReference>
<organism evidence="2 3">
    <name type="scientific">Portunus trituberculatus</name>
    <name type="common">Swimming crab</name>
    <name type="synonym">Neptunus trituberculatus</name>
    <dbReference type="NCBI Taxonomy" id="210409"/>
    <lineage>
        <taxon>Eukaryota</taxon>
        <taxon>Metazoa</taxon>
        <taxon>Ecdysozoa</taxon>
        <taxon>Arthropoda</taxon>
        <taxon>Crustacea</taxon>
        <taxon>Multicrustacea</taxon>
        <taxon>Malacostraca</taxon>
        <taxon>Eumalacostraca</taxon>
        <taxon>Eucarida</taxon>
        <taxon>Decapoda</taxon>
        <taxon>Pleocyemata</taxon>
        <taxon>Brachyura</taxon>
        <taxon>Eubrachyura</taxon>
        <taxon>Portunoidea</taxon>
        <taxon>Portunidae</taxon>
        <taxon>Portuninae</taxon>
        <taxon>Portunus</taxon>
    </lineage>
</organism>
<evidence type="ECO:0000313" key="3">
    <source>
        <dbReference type="Proteomes" id="UP000324222"/>
    </source>
</evidence>
<accession>A0A5B7CRA7</accession>
<protein>
    <submittedName>
        <fullName evidence="2">Uncharacterized protein</fullName>
    </submittedName>
</protein>
<reference evidence="2 3" key="1">
    <citation type="submission" date="2019-05" db="EMBL/GenBank/DDBJ databases">
        <title>Another draft genome of Portunus trituberculatus and its Hox gene families provides insights of decapod evolution.</title>
        <authorList>
            <person name="Jeong J.-H."/>
            <person name="Song I."/>
            <person name="Kim S."/>
            <person name="Choi T."/>
            <person name="Kim D."/>
            <person name="Ryu S."/>
            <person name="Kim W."/>
        </authorList>
    </citation>
    <scope>NUCLEOTIDE SEQUENCE [LARGE SCALE GENOMIC DNA]</scope>
    <source>
        <tissue evidence="2">Muscle</tissue>
    </source>
</reference>
<comment type="caution">
    <text evidence="2">The sequence shown here is derived from an EMBL/GenBank/DDBJ whole genome shotgun (WGS) entry which is preliminary data.</text>
</comment>
<evidence type="ECO:0000313" key="2">
    <source>
        <dbReference type="EMBL" id="MPC12039.1"/>
    </source>
</evidence>
<evidence type="ECO:0000256" key="1">
    <source>
        <dbReference type="SAM" id="MobiDB-lite"/>
    </source>
</evidence>
<dbReference type="AlphaFoldDB" id="A0A5B7CRA7"/>
<gene>
    <name evidence="2" type="ORF">E2C01_004716</name>
</gene>
<proteinExistence type="predicted"/>
<feature type="region of interest" description="Disordered" evidence="1">
    <location>
        <begin position="68"/>
        <end position="93"/>
    </location>
</feature>
<name>A0A5B7CRA7_PORTR</name>
<feature type="compositionally biased region" description="Basic and acidic residues" evidence="1">
    <location>
        <begin position="80"/>
        <end position="93"/>
    </location>
</feature>
<sequence length="127" mass="14306">MTQGRSDKREERKKPSIWKGRMRNISSRQVLQYRPSPRQTGFEKLAASAVMCTLLTVILTVQELRNSRKGDSLLSSPVEAAREPLEEAPNKPGRDQYAVFLSQPLCQPLSRLPTLSALISRLVSRLS</sequence>